<evidence type="ECO:0000256" key="8">
    <source>
        <dbReference type="RuleBase" id="RU363041"/>
    </source>
</evidence>
<evidence type="ECO:0000256" key="4">
    <source>
        <dbReference type="ARBA" id="ARBA00022475"/>
    </source>
</evidence>
<keyword evidence="6 8" id="KW-1133">Transmembrane helix</keyword>
<comment type="subcellular location">
    <subcellularLocation>
        <location evidence="1 8">Cell membrane</location>
        <topology evidence="1 8">Multi-pass membrane protein</topology>
    </subcellularLocation>
</comment>
<keyword evidence="7 8" id="KW-0472">Membrane</keyword>
<proteinExistence type="inferred from homology"/>
<feature type="transmembrane region" description="Helical" evidence="8">
    <location>
        <begin position="140"/>
        <end position="171"/>
    </location>
</feature>
<evidence type="ECO:0000256" key="3">
    <source>
        <dbReference type="ARBA" id="ARBA00022448"/>
    </source>
</evidence>
<dbReference type="Pfam" id="PF01925">
    <property type="entry name" value="TauE"/>
    <property type="match status" value="1"/>
</dbReference>
<gene>
    <name evidence="9" type="ORF">F8377_06925</name>
</gene>
<evidence type="ECO:0000256" key="2">
    <source>
        <dbReference type="ARBA" id="ARBA00009142"/>
    </source>
</evidence>
<reference evidence="9 10" key="1">
    <citation type="submission" date="2019-10" db="EMBL/GenBank/DDBJ databases">
        <title>Corynebacterium sp novel species isolated from the respiratory tract of Marmot.</title>
        <authorList>
            <person name="Zhang G."/>
        </authorList>
    </citation>
    <scope>NUCLEOTIDE SEQUENCE [LARGE SCALE GENOMIC DNA]</scope>
    <source>
        <strain evidence="9 10">336</strain>
    </source>
</reference>
<dbReference type="RefSeq" id="WP_151844476.1">
    <property type="nucleotide sequence ID" value="NZ_WBZJ01000002.1"/>
</dbReference>
<evidence type="ECO:0000256" key="1">
    <source>
        <dbReference type="ARBA" id="ARBA00004651"/>
    </source>
</evidence>
<dbReference type="Proteomes" id="UP000436181">
    <property type="component" value="Unassembled WGS sequence"/>
</dbReference>
<organism evidence="9 10">
    <name type="scientific">Corynebacterium zhongnanshanii</name>
    <dbReference type="NCBI Taxonomy" id="2768834"/>
    <lineage>
        <taxon>Bacteria</taxon>
        <taxon>Bacillati</taxon>
        <taxon>Actinomycetota</taxon>
        <taxon>Actinomycetes</taxon>
        <taxon>Mycobacteriales</taxon>
        <taxon>Corynebacteriaceae</taxon>
        <taxon>Corynebacterium</taxon>
    </lineage>
</organism>
<evidence type="ECO:0000256" key="5">
    <source>
        <dbReference type="ARBA" id="ARBA00022692"/>
    </source>
</evidence>
<comment type="caution">
    <text evidence="9">The sequence shown here is derived from an EMBL/GenBank/DDBJ whole genome shotgun (WGS) entry which is preliminary data.</text>
</comment>
<evidence type="ECO:0000256" key="6">
    <source>
        <dbReference type="ARBA" id="ARBA00022989"/>
    </source>
</evidence>
<dbReference type="InterPro" id="IPR002781">
    <property type="entry name" value="TM_pro_TauE-like"/>
</dbReference>
<name>A0ABQ6VF95_9CORY</name>
<comment type="similarity">
    <text evidence="2 8">Belongs to the 4-toluene sulfonate uptake permease (TSUP) (TC 2.A.102) family.</text>
</comment>
<feature type="transmembrane region" description="Helical" evidence="8">
    <location>
        <begin position="75"/>
        <end position="95"/>
    </location>
</feature>
<dbReference type="PANTHER" id="PTHR30269">
    <property type="entry name" value="TRANSMEMBRANE PROTEIN YFCA"/>
    <property type="match status" value="1"/>
</dbReference>
<keyword evidence="5 8" id="KW-0812">Transmembrane</keyword>
<accession>A0ABQ6VF95</accession>
<keyword evidence="4 8" id="KW-1003">Cell membrane</keyword>
<evidence type="ECO:0000313" key="9">
    <source>
        <dbReference type="EMBL" id="KAB3520961.1"/>
    </source>
</evidence>
<dbReference type="PANTHER" id="PTHR30269:SF0">
    <property type="entry name" value="MEMBRANE TRANSPORTER PROTEIN YFCA-RELATED"/>
    <property type="match status" value="1"/>
</dbReference>
<evidence type="ECO:0000313" key="10">
    <source>
        <dbReference type="Proteomes" id="UP000436181"/>
    </source>
</evidence>
<evidence type="ECO:0000256" key="7">
    <source>
        <dbReference type="ARBA" id="ARBA00023136"/>
    </source>
</evidence>
<keyword evidence="10" id="KW-1185">Reference proteome</keyword>
<dbReference type="InterPro" id="IPR052017">
    <property type="entry name" value="TSUP"/>
</dbReference>
<feature type="transmembrane region" description="Helical" evidence="8">
    <location>
        <begin position="191"/>
        <end position="214"/>
    </location>
</feature>
<sequence length="255" mass="25919">MSIGTLSLLVGGSLVAGFVDALIGGGGLILIPLLLIAAPGMPATSALATNKVAGISGTASAAVAMLRRVPVDRHLLYRAVPLAALCSAAGALLASSLSSDVLRPIVIVLLLAVGVYVTFRPTFGADNNASTVVTRGRWVAALLLVAVIAGYDGFFGPGTGMFLIIIMTALLNRSFVESAAMTKVINTATNLGALVVFAVGGHVWWLLGVGLAIANIAGAQLGARLVIAKGTGLVRVALLTLVVVMTAKLTWDMLH</sequence>
<feature type="transmembrane region" description="Helical" evidence="8">
    <location>
        <begin position="101"/>
        <end position="119"/>
    </location>
</feature>
<feature type="transmembrane region" description="Helical" evidence="8">
    <location>
        <begin position="6"/>
        <end position="35"/>
    </location>
</feature>
<feature type="transmembrane region" description="Helical" evidence="8">
    <location>
        <begin position="226"/>
        <end position="247"/>
    </location>
</feature>
<dbReference type="EMBL" id="WBZJ01000002">
    <property type="protein sequence ID" value="KAB3520961.1"/>
    <property type="molecule type" value="Genomic_DNA"/>
</dbReference>
<protein>
    <recommendedName>
        <fullName evidence="8">Probable membrane transporter protein</fullName>
    </recommendedName>
</protein>
<keyword evidence="3" id="KW-0813">Transport</keyword>